<evidence type="ECO:0000259" key="17">
    <source>
        <dbReference type="Pfam" id="PF02852"/>
    </source>
</evidence>
<evidence type="ECO:0000256" key="3">
    <source>
        <dbReference type="ARBA" id="ARBA00012608"/>
    </source>
</evidence>
<keyword evidence="6 16" id="KW-0285">Flavoprotein</keyword>
<evidence type="ECO:0000256" key="6">
    <source>
        <dbReference type="ARBA" id="ARBA00022630"/>
    </source>
</evidence>
<evidence type="ECO:0000256" key="2">
    <source>
        <dbReference type="ARBA" id="ARBA00007532"/>
    </source>
</evidence>
<dbReference type="Pfam" id="PF07992">
    <property type="entry name" value="Pyr_redox_2"/>
    <property type="match status" value="1"/>
</dbReference>
<keyword evidence="7 14" id="KW-0274">FAD</keyword>
<dbReference type="InterPro" id="IPR006258">
    <property type="entry name" value="Lipoamide_DH"/>
</dbReference>
<comment type="subcellular location">
    <subcellularLocation>
        <location evidence="1">Cytoplasm</location>
    </subcellularLocation>
</comment>
<evidence type="ECO:0000256" key="8">
    <source>
        <dbReference type="ARBA" id="ARBA00023002"/>
    </source>
</evidence>
<dbReference type="PANTHER" id="PTHR22912">
    <property type="entry name" value="DISULFIDE OXIDOREDUCTASE"/>
    <property type="match status" value="1"/>
</dbReference>
<protein>
    <recommendedName>
        <fullName evidence="4 16">Dihydrolipoyl dehydrogenase</fullName>
        <ecNumber evidence="3 16">1.8.1.4</ecNumber>
    </recommendedName>
</protein>
<reference evidence="19 20" key="1">
    <citation type="submission" date="2020-08" db="EMBL/GenBank/DDBJ databases">
        <title>Genomic Encyclopedia of Type Strains, Phase IV (KMG-IV): sequencing the most valuable type-strain genomes for metagenomic binning, comparative biology and taxonomic classification.</title>
        <authorList>
            <person name="Goeker M."/>
        </authorList>
    </citation>
    <scope>NUCLEOTIDE SEQUENCE [LARGE SCALE GENOMIC DNA]</scope>
    <source>
        <strain evidence="19 20">DSM 2461</strain>
    </source>
</reference>
<feature type="binding site" evidence="14">
    <location>
        <begin position="140"/>
        <end position="142"/>
    </location>
    <ligand>
        <name>FAD</name>
        <dbReference type="ChEBI" id="CHEBI:57692"/>
    </ligand>
</feature>
<keyword evidence="8 16" id="KW-0560">Oxidoreductase</keyword>
<dbReference type="InterPro" id="IPR036188">
    <property type="entry name" value="FAD/NAD-bd_sf"/>
</dbReference>
<feature type="binding site" evidence="14">
    <location>
        <begin position="177"/>
        <end position="184"/>
    </location>
    <ligand>
        <name>NAD(+)</name>
        <dbReference type="ChEBI" id="CHEBI:57540"/>
    </ligand>
</feature>
<evidence type="ECO:0000256" key="5">
    <source>
        <dbReference type="ARBA" id="ARBA00022490"/>
    </source>
</evidence>
<keyword evidence="20" id="KW-1185">Reference proteome</keyword>
<comment type="miscellaneous">
    <text evidence="16">The active site is a redox-active disulfide bond.</text>
</comment>
<evidence type="ECO:0000256" key="11">
    <source>
        <dbReference type="ARBA" id="ARBA00023284"/>
    </source>
</evidence>
<dbReference type="InterPro" id="IPR050151">
    <property type="entry name" value="Class-I_Pyr_Nuc-Dis_Oxidored"/>
</dbReference>
<organism evidence="19 20">
    <name type="scientific">Spirochaeta isovalerica</name>
    <dbReference type="NCBI Taxonomy" id="150"/>
    <lineage>
        <taxon>Bacteria</taxon>
        <taxon>Pseudomonadati</taxon>
        <taxon>Spirochaetota</taxon>
        <taxon>Spirochaetia</taxon>
        <taxon>Spirochaetales</taxon>
        <taxon>Spirochaetaceae</taxon>
        <taxon>Spirochaeta</taxon>
    </lineage>
</organism>
<dbReference type="GO" id="GO:0050660">
    <property type="term" value="F:flavin adenine dinucleotide binding"/>
    <property type="evidence" value="ECO:0007669"/>
    <property type="project" value="InterPro"/>
</dbReference>
<feature type="binding site" evidence="14">
    <location>
        <position position="307"/>
    </location>
    <ligand>
        <name>FAD</name>
        <dbReference type="ChEBI" id="CHEBI:57692"/>
    </ligand>
</feature>
<keyword evidence="5" id="KW-0963">Cytoplasm</keyword>
<comment type="catalytic activity">
    <reaction evidence="12 16">
        <text>N(6)-[(R)-dihydrolipoyl]-L-lysyl-[protein] + NAD(+) = N(6)-[(R)-lipoyl]-L-lysyl-[protein] + NADH + H(+)</text>
        <dbReference type="Rhea" id="RHEA:15045"/>
        <dbReference type="Rhea" id="RHEA-COMP:10474"/>
        <dbReference type="Rhea" id="RHEA-COMP:10475"/>
        <dbReference type="ChEBI" id="CHEBI:15378"/>
        <dbReference type="ChEBI" id="CHEBI:57540"/>
        <dbReference type="ChEBI" id="CHEBI:57945"/>
        <dbReference type="ChEBI" id="CHEBI:83099"/>
        <dbReference type="ChEBI" id="CHEBI:83100"/>
        <dbReference type="EC" id="1.8.1.4"/>
    </reaction>
</comment>
<dbReference type="SUPFAM" id="SSF51905">
    <property type="entry name" value="FAD/NAD(P)-binding domain"/>
    <property type="match status" value="1"/>
</dbReference>
<dbReference type="PANTHER" id="PTHR22912:SF217">
    <property type="entry name" value="DIHYDROLIPOYL DEHYDROGENASE"/>
    <property type="match status" value="1"/>
</dbReference>
<evidence type="ECO:0000256" key="7">
    <source>
        <dbReference type="ARBA" id="ARBA00022827"/>
    </source>
</evidence>
<feature type="domain" description="Pyridine nucleotide-disulphide oxidoreductase dimerisation" evidence="17">
    <location>
        <begin position="343"/>
        <end position="448"/>
    </location>
</feature>
<dbReference type="EC" id="1.8.1.4" evidence="3 16"/>
<dbReference type="InterPro" id="IPR001100">
    <property type="entry name" value="Pyr_nuc-diS_OxRdtase"/>
</dbReference>
<accession>A0A841R452</accession>
<keyword evidence="11 16" id="KW-0676">Redox-active center</keyword>
<keyword evidence="10" id="KW-1015">Disulfide bond</keyword>
<evidence type="ECO:0000256" key="12">
    <source>
        <dbReference type="ARBA" id="ARBA00049187"/>
    </source>
</evidence>
<dbReference type="Proteomes" id="UP000587760">
    <property type="component" value="Unassembled WGS sequence"/>
</dbReference>
<feature type="binding site" evidence="14">
    <location>
        <position position="266"/>
    </location>
    <ligand>
        <name>NAD(+)</name>
        <dbReference type="ChEBI" id="CHEBI:57540"/>
    </ligand>
</feature>
<evidence type="ECO:0000256" key="14">
    <source>
        <dbReference type="PIRSR" id="PIRSR000350-3"/>
    </source>
</evidence>
<dbReference type="Pfam" id="PF02852">
    <property type="entry name" value="Pyr_redox_dim"/>
    <property type="match status" value="1"/>
</dbReference>
<dbReference type="SUPFAM" id="SSF55424">
    <property type="entry name" value="FAD/NAD-linked reductases, dimerisation (C-terminal) domain"/>
    <property type="match status" value="1"/>
</dbReference>
<dbReference type="CDD" id="cd02440">
    <property type="entry name" value="AdoMet_MTases"/>
    <property type="match status" value="1"/>
</dbReference>
<dbReference type="InterPro" id="IPR016156">
    <property type="entry name" value="FAD/NAD-linked_Rdtase_dimer_sf"/>
</dbReference>
<gene>
    <name evidence="19" type="ORF">HNR50_000229</name>
</gene>
<evidence type="ECO:0000256" key="15">
    <source>
        <dbReference type="PIRSR" id="PIRSR000350-4"/>
    </source>
</evidence>
<keyword evidence="14" id="KW-0547">Nucleotide-binding</keyword>
<keyword evidence="9 14" id="KW-0520">NAD</keyword>
<comment type="similarity">
    <text evidence="2 16">Belongs to the class-I pyridine nucleotide-disulfide oxidoreductase family.</text>
</comment>
<dbReference type="Gene3D" id="3.50.50.60">
    <property type="entry name" value="FAD/NAD(P)-binding domain"/>
    <property type="match status" value="2"/>
</dbReference>
<dbReference type="EMBL" id="JACHGJ010000001">
    <property type="protein sequence ID" value="MBB6478596.1"/>
    <property type="molecule type" value="Genomic_DNA"/>
</dbReference>
<feature type="disulfide bond" description="Redox-active" evidence="15">
    <location>
        <begin position="43"/>
        <end position="48"/>
    </location>
</feature>
<dbReference type="PIRSF" id="PIRSF000350">
    <property type="entry name" value="Mercury_reductase_MerA"/>
    <property type="match status" value="1"/>
</dbReference>
<dbReference type="PROSITE" id="PS00076">
    <property type="entry name" value="PYRIDINE_REDOX_1"/>
    <property type="match status" value="1"/>
</dbReference>
<dbReference type="PRINTS" id="PR00411">
    <property type="entry name" value="PNDRDTASEI"/>
</dbReference>
<feature type="active site" description="Proton acceptor" evidence="13">
    <location>
        <position position="438"/>
    </location>
</feature>
<dbReference type="GO" id="GO:0006103">
    <property type="term" value="P:2-oxoglutarate metabolic process"/>
    <property type="evidence" value="ECO:0007669"/>
    <property type="project" value="TreeGrafter"/>
</dbReference>
<dbReference type="InterPro" id="IPR004099">
    <property type="entry name" value="Pyr_nucl-diS_OxRdtase_dimer"/>
</dbReference>
<feature type="domain" description="FAD/NAD(P)-binding" evidence="18">
    <location>
        <begin position="6"/>
        <end position="322"/>
    </location>
</feature>
<dbReference type="RefSeq" id="WP_184742587.1">
    <property type="nucleotide sequence ID" value="NZ_JACHGJ010000001.1"/>
</dbReference>
<name>A0A841R452_9SPIO</name>
<feature type="binding site" evidence="14">
    <location>
        <position position="200"/>
    </location>
    <ligand>
        <name>NAD(+)</name>
        <dbReference type="ChEBI" id="CHEBI:57540"/>
    </ligand>
</feature>
<evidence type="ECO:0000256" key="13">
    <source>
        <dbReference type="PIRSR" id="PIRSR000350-2"/>
    </source>
</evidence>
<feature type="binding site" evidence="14">
    <location>
        <position position="52"/>
    </location>
    <ligand>
        <name>FAD</name>
        <dbReference type="ChEBI" id="CHEBI:57692"/>
    </ligand>
</feature>
<evidence type="ECO:0000256" key="10">
    <source>
        <dbReference type="ARBA" id="ARBA00023157"/>
    </source>
</evidence>
<dbReference type="GO" id="GO:0004148">
    <property type="term" value="F:dihydrolipoyl dehydrogenase (NADH) activity"/>
    <property type="evidence" value="ECO:0007669"/>
    <property type="project" value="UniProtKB-EC"/>
</dbReference>
<evidence type="ECO:0000313" key="19">
    <source>
        <dbReference type="EMBL" id="MBB6478596.1"/>
    </source>
</evidence>
<evidence type="ECO:0000256" key="9">
    <source>
        <dbReference type="ARBA" id="ARBA00023027"/>
    </source>
</evidence>
<comment type="caution">
    <text evidence="19">The sequence shown here is derived from an EMBL/GenBank/DDBJ whole genome shotgun (WGS) entry which is preliminary data.</text>
</comment>
<dbReference type="GO" id="GO:0005737">
    <property type="term" value="C:cytoplasm"/>
    <property type="evidence" value="ECO:0007669"/>
    <property type="project" value="UniProtKB-SubCell"/>
</dbReference>
<dbReference type="InterPro" id="IPR012999">
    <property type="entry name" value="Pyr_OxRdtase_I_AS"/>
</dbReference>
<proteinExistence type="inferred from homology"/>
<sequence length="459" mass="49366">MNNTTYDLIIIGSGPGGYVGAIRASQLGLKSCIIEKDKAGGVCLNVGCIPTKALVERAEIFNSLSELKSMGIRTDKSELNYAKVQKKAQTASTRLSKGISFLLEKNKVDYIQGEARKIEPSKVTLDDGTVITGTYILLATGSSPRAIPGFETDEDRVLSSTGMLAMTELPRTLTILGSGAIGIEFAYIMNSFGVKVTVVELLPRILPLEDREISEAIEASLSKQGIKFIKGTGAERMEKKDDAVDIVLSDEEKTVLSADKVLVAIGRKPNTDRIDLSLTDISINSRGFIETGDYYETGEKNIFAIGDILPSAQLAHVASMEAEIAVAHIAGKVTVERIDDTEVPSAVYCEPQAASFGMKEPEEENAEITVSRFPFTGNGKAKATGHSEGLVKIVSDKEGHILGAHIAGRNASEMIHELLLAKKEGITLDRLAEMIHVHPSLSESIMEASKEAYDGAIHL</sequence>
<dbReference type="AlphaFoldDB" id="A0A841R452"/>
<dbReference type="NCBIfam" id="TIGR01350">
    <property type="entry name" value="lipoamide_DH"/>
    <property type="match status" value="1"/>
</dbReference>
<evidence type="ECO:0000313" key="20">
    <source>
        <dbReference type="Proteomes" id="UP000587760"/>
    </source>
</evidence>
<dbReference type="Gene3D" id="3.30.390.30">
    <property type="match status" value="1"/>
</dbReference>
<evidence type="ECO:0000259" key="18">
    <source>
        <dbReference type="Pfam" id="PF07992"/>
    </source>
</evidence>
<evidence type="ECO:0000256" key="16">
    <source>
        <dbReference type="RuleBase" id="RU003692"/>
    </source>
</evidence>
<evidence type="ECO:0000256" key="1">
    <source>
        <dbReference type="ARBA" id="ARBA00004496"/>
    </source>
</evidence>
<comment type="cofactor">
    <cofactor evidence="14 16">
        <name>FAD</name>
        <dbReference type="ChEBI" id="CHEBI:57692"/>
    </cofactor>
    <text evidence="14 16">Binds 1 FAD per subunit.</text>
</comment>
<evidence type="ECO:0000256" key="4">
    <source>
        <dbReference type="ARBA" id="ARBA00016961"/>
    </source>
</evidence>
<dbReference type="FunFam" id="3.30.390.30:FF:000001">
    <property type="entry name" value="Dihydrolipoyl dehydrogenase"/>
    <property type="match status" value="1"/>
</dbReference>
<dbReference type="PRINTS" id="PR00368">
    <property type="entry name" value="FADPNR"/>
</dbReference>
<dbReference type="InterPro" id="IPR023753">
    <property type="entry name" value="FAD/NAD-binding_dom"/>
</dbReference>